<sequence>MATFHATSMEVKNWFVFTVGSRFGLVNGESRHSLDCFAMASRLEWWRRWSDAGEVKKLWLEHGGQKGRHHKDASAVTYFHKLKTKRGFGKFLSLEKFNNPSKGYLVNDCCTFGAEVFVIQPSAQKEILTMVKRPNGRSYTWKIKKFSKLNDQVKWSDEFTVEGRKWRFFIYPKGNGSGSGKYLSLYMKLADWGRVLPKRKVYAEYKLRVLDHRGVKNVERACRHWFNSEEGTGYDFMLLKDIYKLSNGYLKDDTLTVHVEFGVISVTFSEEK</sequence>
<evidence type="ECO:0000259" key="1">
    <source>
        <dbReference type="PROSITE" id="PS50144"/>
    </source>
</evidence>
<name>A0AA39SQC3_ACESA</name>
<dbReference type="Gene3D" id="2.60.210.10">
    <property type="entry name" value="Apoptosis, Tumor Necrosis Factor Receptor Associated Protein 2, Chain A"/>
    <property type="match status" value="2"/>
</dbReference>
<dbReference type="InterPro" id="IPR002083">
    <property type="entry name" value="MATH/TRAF_dom"/>
</dbReference>
<dbReference type="CDD" id="cd00121">
    <property type="entry name" value="MATH"/>
    <property type="match status" value="2"/>
</dbReference>
<dbReference type="SMART" id="SM00061">
    <property type="entry name" value="MATH"/>
    <property type="match status" value="1"/>
</dbReference>
<dbReference type="PANTHER" id="PTHR46162:SF40">
    <property type="entry name" value="TRAF-LIKE FAMILY PROTEIN"/>
    <property type="match status" value="1"/>
</dbReference>
<evidence type="ECO:0000313" key="3">
    <source>
        <dbReference type="Proteomes" id="UP001168877"/>
    </source>
</evidence>
<accession>A0AA39SQC3</accession>
<dbReference type="AlphaFoldDB" id="A0AA39SQC3"/>
<dbReference type="Pfam" id="PF22486">
    <property type="entry name" value="MATH_2"/>
    <property type="match status" value="2"/>
</dbReference>
<dbReference type="InterPro" id="IPR008974">
    <property type="entry name" value="TRAF-like"/>
</dbReference>
<dbReference type="PROSITE" id="PS50144">
    <property type="entry name" value="MATH"/>
    <property type="match status" value="2"/>
</dbReference>
<dbReference type="EMBL" id="JAUESC010000380">
    <property type="protein sequence ID" value="KAK0592829.1"/>
    <property type="molecule type" value="Genomic_DNA"/>
</dbReference>
<proteinExistence type="predicted"/>
<dbReference type="Proteomes" id="UP001168877">
    <property type="component" value="Unassembled WGS sequence"/>
</dbReference>
<organism evidence="2 3">
    <name type="scientific">Acer saccharum</name>
    <name type="common">Sugar maple</name>
    <dbReference type="NCBI Taxonomy" id="4024"/>
    <lineage>
        <taxon>Eukaryota</taxon>
        <taxon>Viridiplantae</taxon>
        <taxon>Streptophyta</taxon>
        <taxon>Embryophyta</taxon>
        <taxon>Tracheophyta</taxon>
        <taxon>Spermatophyta</taxon>
        <taxon>Magnoliopsida</taxon>
        <taxon>eudicotyledons</taxon>
        <taxon>Gunneridae</taxon>
        <taxon>Pentapetalae</taxon>
        <taxon>rosids</taxon>
        <taxon>malvids</taxon>
        <taxon>Sapindales</taxon>
        <taxon>Sapindaceae</taxon>
        <taxon>Hippocastanoideae</taxon>
        <taxon>Acereae</taxon>
        <taxon>Acer</taxon>
    </lineage>
</organism>
<keyword evidence="3" id="KW-1185">Reference proteome</keyword>
<reference evidence="2" key="1">
    <citation type="journal article" date="2022" name="Plant J.">
        <title>Strategies of tolerance reflected in two North American maple genomes.</title>
        <authorList>
            <person name="McEvoy S.L."/>
            <person name="Sezen U.U."/>
            <person name="Trouern-Trend A."/>
            <person name="McMahon S.M."/>
            <person name="Schaberg P.G."/>
            <person name="Yang J."/>
            <person name="Wegrzyn J.L."/>
            <person name="Swenson N.G."/>
        </authorList>
    </citation>
    <scope>NUCLEOTIDE SEQUENCE</scope>
    <source>
        <strain evidence="2">NS2018</strain>
    </source>
</reference>
<gene>
    <name evidence="2" type="ORF">LWI29_026234</name>
</gene>
<protein>
    <recommendedName>
        <fullName evidence="1">MATH domain-containing protein</fullName>
    </recommendedName>
</protein>
<dbReference type="SUPFAM" id="SSF49599">
    <property type="entry name" value="TRAF domain-like"/>
    <property type="match status" value="2"/>
</dbReference>
<comment type="caution">
    <text evidence="2">The sequence shown here is derived from an EMBL/GenBank/DDBJ whole genome shotgun (WGS) entry which is preliminary data.</text>
</comment>
<feature type="domain" description="MATH" evidence="1">
    <location>
        <begin position="136"/>
        <end position="261"/>
    </location>
</feature>
<dbReference type="PANTHER" id="PTHR46162">
    <property type="entry name" value="TRAF-LIKE FAMILY PROTEIN"/>
    <property type="match status" value="1"/>
</dbReference>
<feature type="domain" description="MATH" evidence="1">
    <location>
        <begin position="1"/>
        <end position="116"/>
    </location>
</feature>
<evidence type="ECO:0000313" key="2">
    <source>
        <dbReference type="EMBL" id="KAK0592829.1"/>
    </source>
</evidence>
<reference evidence="2" key="2">
    <citation type="submission" date="2023-06" db="EMBL/GenBank/DDBJ databases">
        <authorList>
            <person name="Swenson N.G."/>
            <person name="Wegrzyn J.L."/>
            <person name="Mcevoy S.L."/>
        </authorList>
    </citation>
    <scope>NUCLEOTIDE SEQUENCE</scope>
    <source>
        <strain evidence="2">NS2018</strain>
        <tissue evidence="2">Leaf</tissue>
    </source>
</reference>